<dbReference type="InterPro" id="IPR011001">
    <property type="entry name" value="Saposin-like"/>
</dbReference>
<dbReference type="Pfam" id="PF00149">
    <property type="entry name" value="Metallophos"/>
    <property type="match status" value="1"/>
</dbReference>
<comment type="caution">
    <text evidence="9">The sequence shown here is derived from an EMBL/GenBank/DDBJ whole genome shotgun (WGS) entry which is preliminary data.</text>
</comment>
<comment type="similarity">
    <text evidence="1">Belongs to the acid sphingomyelinase family.</text>
</comment>
<proteinExistence type="inferred from homology"/>
<keyword evidence="3" id="KW-1015">Disulfide bond</keyword>
<dbReference type="GO" id="GO:0005615">
    <property type="term" value="C:extracellular space"/>
    <property type="evidence" value="ECO:0007669"/>
    <property type="project" value="TreeGrafter"/>
</dbReference>
<keyword evidence="10" id="KW-1185">Reference proteome</keyword>
<evidence type="ECO:0000256" key="2">
    <source>
        <dbReference type="ARBA" id="ARBA00022801"/>
    </source>
</evidence>
<organism evidence="9 10">
    <name type="scientific">Pyxicephalus adspersus</name>
    <name type="common">African bullfrog</name>
    <dbReference type="NCBI Taxonomy" id="30357"/>
    <lineage>
        <taxon>Eukaryota</taxon>
        <taxon>Metazoa</taxon>
        <taxon>Chordata</taxon>
        <taxon>Craniata</taxon>
        <taxon>Vertebrata</taxon>
        <taxon>Euteleostomi</taxon>
        <taxon>Amphibia</taxon>
        <taxon>Batrachia</taxon>
        <taxon>Anura</taxon>
        <taxon>Neobatrachia</taxon>
        <taxon>Ranoidea</taxon>
        <taxon>Pyxicephalidae</taxon>
        <taxon>Pyxicephalinae</taxon>
        <taxon>Pyxicephalus</taxon>
    </lineage>
</organism>
<comment type="catalytic activity">
    <reaction evidence="6">
        <text>a sphingomyelin + H2O = phosphocholine + an N-acylsphing-4-enine + H(+)</text>
        <dbReference type="Rhea" id="RHEA:19253"/>
        <dbReference type="ChEBI" id="CHEBI:15377"/>
        <dbReference type="ChEBI" id="CHEBI:15378"/>
        <dbReference type="ChEBI" id="CHEBI:17636"/>
        <dbReference type="ChEBI" id="CHEBI:52639"/>
        <dbReference type="ChEBI" id="CHEBI:295975"/>
        <dbReference type="EC" id="3.1.4.12"/>
    </reaction>
    <physiologicalReaction direction="left-to-right" evidence="6">
        <dbReference type="Rhea" id="RHEA:19254"/>
    </physiologicalReaction>
</comment>
<feature type="signal peptide" evidence="7">
    <location>
        <begin position="1"/>
        <end position="19"/>
    </location>
</feature>
<gene>
    <name evidence="9" type="ORF">GDO54_000096</name>
</gene>
<evidence type="ECO:0000256" key="3">
    <source>
        <dbReference type="ARBA" id="ARBA00023157"/>
    </source>
</evidence>
<dbReference type="PANTHER" id="PTHR10340">
    <property type="entry name" value="SPHINGOMYELIN PHOSPHODIESTERASE"/>
    <property type="match status" value="1"/>
</dbReference>
<evidence type="ECO:0000259" key="8">
    <source>
        <dbReference type="PROSITE" id="PS50015"/>
    </source>
</evidence>
<evidence type="ECO:0000256" key="7">
    <source>
        <dbReference type="SAM" id="SignalP"/>
    </source>
</evidence>
<evidence type="ECO:0000256" key="1">
    <source>
        <dbReference type="ARBA" id="ARBA00008234"/>
    </source>
</evidence>
<dbReference type="InterPro" id="IPR041805">
    <property type="entry name" value="ASMase/PPN1_MPP"/>
</dbReference>
<dbReference type="InterPro" id="IPR008139">
    <property type="entry name" value="SaposinB_dom"/>
</dbReference>
<keyword evidence="7" id="KW-0732">Signal</keyword>
<dbReference type="GO" id="GO:0061750">
    <property type="term" value="F:acid sphingomyelin phosphodiesterase activity"/>
    <property type="evidence" value="ECO:0007669"/>
    <property type="project" value="TreeGrafter"/>
</dbReference>
<evidence type="ECO:0000256" key="5">
    <source>
        <dbReference type="ARBA" id="ARBA00023295"/>
    </source>
</evidence>
<dbReference type="CDD" id="cd00842">
    <property type="entry name" value="MPP_ASMase"/>
    <property type="match status" value="1"/>
</dbReference>
<dbReference type="Proteomes" id="UP001181693">
    <property type="component" value="Unassembled WGS sequence"/>
</dbReference>
<dbReference type="AlphaFoldDB" id="A0AAV3AY42"/>
<evidence type="ECO:0000313" key="10">
    <source>
        <dbReference type="Proteomes" id="UP001181693"/>
    </source>
</evidence>
<dbReference type="InterPro" id="IPR029052">
    <property type="entry name" value="Metallo-depent_PP-like"/>
</dbReference>
<dbReference type="PROSITE" id="PS50015">
    <property type="entry name" value="SAP_B"/>
    <property type="match status" value="1"/>
</dbReference>
<protein>
    <recommendedName>
        <fullName evidence="8">Saposin B-type domain-containing protein</fullName>
    </recommendedName>
</protein>
<evidence type="ECO:0000256" key="4">
    <source>
        <dbReference type="ARBA" id="ARBA00023180"/>
    </source>
</evidence>
<dbReference type="PANTHER" id="PTHR10340:SF34">
    <property type="entry name" value="SPHINGOMYELIN PHOSPHODIESTERASE"/>
    <property type="match status" value="1"/>
</dbReference>
<dbReference type="GO" id="GO:0016798">
    <property type="term" value="F:hydrolase activity, acting on glycosyl bonds"/>
    <property type="evidence" value="ECO:0007669"/>
    <property type="project" value="UniProtKB-KW"/>
</dbReference>
<name>A0AAV3AY42_PYXAD</name>
<dbReference type="InterPro" id="IPR004843">
    <property type="entry name" value="Calcineurin-like_PHP"/>
</dbReference>
<feature type="chain" id="PRO_5043382728" description="Saposin B-type domain-containing protein" evidence="7">
    <location>
        <begin position="20"/>
        <end position="393"/>
    </location>
</feature>
<keyword evidence="4" id="KW-0325">Glycoprotein</keyword>
<feature type="domain" description="Saposin B-type" evidence="8">
    <location>
        <begin position="36"/>
        <end position="120"/>
    </location>
</feature>
<dbReference type="SMART" id="SM00741">
    <property type="entry name" value="SapB"/>
    <property type="match status" value="1"/>
</dbReference>
<dbReference type="GO" id="GO:0006685">
    <property type="term" value="P:sphingomyelin catabolic process"/>
    <property type="evidence" value="ECO:0007669"/>
    <property type="project" value="TreeGrafter"/>
</dbReference>
<dbReference type="EMBL" id="DYDO01000001">
    <property type="protein sequence ID" value="DBA32293.1"/>
    <property type="molecule type" value="Genomic_DNA"/>
</dbReference>
<dbReference type="Gene3D" id="1.10.225.10">
    <property type="entry name" value="Saposin-like"/>
    <property type="match status" value="1"/>
</dbReference>
<dbReference type="GO" id="GO:0046513">
    <property type="term" value="P:ceramide biosynthetic process"/>
    <property type="evidence" value="ECO:0007669"/>
    <property type="project" value="TreeGrafter"/>
</dbReference>
<dbReference type="Gene3D" id="3.60.21.10">
    <property type="match status" value="1"/>
</dbReference>
<dbReference type="SUPFAM" id="SSF47862">
    <property type="entry name" value="Saposin"/>
    <property type="match status" value="1"/>
</dbReference>
<keyword evidence="2" id="KW-0378">Hydrolase</keyword>
<dbReference type="GO" id="GO:0005764">
    <property type="term" value="C:lysosome"/>
    <property type="evidence" value="ECO:0007669"/>
    <property type="project" value="TreeGrafter"/>
</dbReference>
<keyword evidence="5" id="KW-0326">Glycosidase</keyword>
<evidence type="ECO:0000313" key="9">
    <source>
        <dbReference type="EMBL" id="DBA32293.1"/>
    </source>
</evidence>
<dbReference type="SUPFAM" id="SSF56300">
    <property type="entry name" value="Metallo-dependent phosphatases"/>
    <property type="match status" value="1"/>
</dbReference>
<reference evidence="9" key="1">
    <citation type="thesis" date="2020" institute="ProQuest LLC" country="789 East Eisenhower Parkway, Ann Arbor, MI, USA">
        <title>Comparative Genomics and Chromosome Evolution.</title>
        <authorList>
            <person name="Mudd A.B."/>
        </authorList>
    </citation>
    <scope>NUCLEOTIDE SEQUENCE</scope>
    <source>
        <strain evidence="9">1538</strain>
        <tissue evidence="9">Blood</tissue>
    </source>
</reference>
<dbReference type="GO" id="GO:0016020">
    <property type="term" value="C:membrane"/>
    <property type="evidence" value="ECO:0007669"/>
    <property type="project" value="GOC"/>
</dbReference>
<sequence>MSPMLGVFATLLLCSLGSGLPLSAKTPLISLDYNWRNVTCSTCKVFFTALDISLQVESNMDLVASVAVKVCETMHLEEPSVCKQVIQLFKQDVIMAWVFSVLRPSEICGLLLGSDCGHWDIGVEWNITLPPVPKPPVQPPVAPATGSPISRVLFLTDIHWDHDYSPGGPITCKEPLCCRKHQSGGHGSAGFWGEYSKCDLPLHTIESLLSHVARSGPYDRVYWTGDIPAHNIWEQTRAEQLNTLGTVTGLIKKYLGPVPVYPAVGNHESAPVNSFPPPSVHGNLSSSWLYQAMAQEWKEWLSPEALDTLSTTGFYTVKIGSGLRLVSLNMNYCSTDNFWLLINFTDPAGQLQWLVNVLQEAENNHEKVHIIGHIPPGLCLKSWSWNYYRIINR</sequence>
<accession>A0AAV3AY42</accession>
<evidence type="ECO:0000256" key="6">
    <source>
        <dbReference type="ARBA" id="ARBA00047268"/>
    </source>
</evidence>